<dbReference type="InterPro" id="IPR035974">
    <property type="entry name" value="Rap/Ran-GAP_sf"/>
</dbReference>
<dbReference type="PANTHER" id="PTHR15711">
    <property type="entry name" value="RAP GTPASE-ACTIVATING PROTEIN"/>
    <property type="match status" value="1"/>
</dbReference>
<proteinExistence type="predicted"/>
<dbReference type="GO" id="GO:0005737">
    <property type="term" value="C:cytoplasm"/>
    <property type="evidence" value="ECO:0007669"/>
    <property type="project" value="TreeGrafter"/>
</dbReference>
<evidence type="ECO:0000313" key="3">
    <source>
        <dbReference type="EMBL" id="NDV34375.1"/>
    </source>
</evidence>
<accession>A0A6B2LBM5</accession>
<reference evidence="3" key="1">
    <citation type="journal article" date="2020" name="J. Eukaryot. Microbiol.">
        <title>De novo Sequencing, Assembly and Annotation of the Transcriptome for the Free-Living Testate Amoeba Arcella intermedia.</title>
        <authorList>
            <person name="Ribeiro G.M."/>
            <person name="Porfirio-Sousa A.L."/>
            <person name="Maurer-Alcala X.X."/>
            <person name="Katz L.A."/>
            <person name="Lahr D.J.G."/>
        </authorList>
    </citation>
    <scope>NUCLEOTIDE SEQUENCE</scope>
</reference>
<dbReference type="InterPro" id="IPR000331">
    <property type="entry name" value="Rap/Ran_GAP_dom"/>
</dbReference>
<dbReference type="GO" id="GO:0005096">
    <property type="term" value="F:GTPase activator activity"/>
    <property type="evidence" value="ECO:0007669"/>
    <property type="project" value="UniProtKB-KW"/>
</dbReference>
<name>A0A6B2LBM5_9EUKA</name>
<dbReference type="AlphaFoldDB" id="A0A6B2LBM5"/>
<protein>
    <recommendedName>
        <fullName evidence="2">Rap-GAP domain-containing protein</fullName>
    </recommendedName>
</protein>
<sequence>MRAEAGDHYVQLNPIYDKAITPKNLLKLLMEEFPQFNSYNCKQIKNTAFPNDLLELEMKLMIKGYKFGIVYAKDNQKNEDEFFSNNEVGEDLEEFLEFIGDKIELQGYQGYAGGLDVHKNTTGKYALASHFESFSILFHVSTFLPFDPDDEQQVSRKRHIGNDIVVIVFQEKGANAAFDPLSIRSFFNQVYIVVRKDHELSAEKGKTYYRIAVSYKDGVEMCGPGLPSPPILEKGELLKKWFYTKLINCERSSYLSPHFSKVLSRTRRELLQVLYEKYYPKPTGGWT</sequence>
<dbReference type="Pfam" id="PF02145">
    <property type="entry name" value="Rap_GAP"/>
    <property type="match status" value="1"/>
</dbReference>
<feature type="domain" description="Rap-GAP" evidence="2">
    <location>
        <begin position="53"/>
        <end position="274"/>
    </location>
</feature>
<dbReference type="InterPro" id="IPR050989">
    <property type="entry name" value="Rap1_Ran_GAP"/>
</dbReference>
<dbReference type="EMBL" id="GIBP01005406">
    <property type="protein sequence ID" value="NDV34375.1"/>
    <property type="molecule type" value="Transcribed_RNA"/>
</dbReference>
<dbReference type="PANTHER" id="PTHR15711:SF22">
    <property type="entry name" value="RAP-GAP DOMAIN-CONTAINING PROTEIN"/>
    <property type="match status" value="1"/>
</dbReference>
<evidence type="ECO:0000256" key="1">
    <source>
        <dbReference type="ARBA" id="ARBA00022468"/>
    </source>
</evidence>
<dbReference type="GO" id="GO:0051056">
    <property type="term" value="P:regulation of small GTPase mediated signal transduction"/>
    <property type="evidence" value="ECO:0007669"/>
    <property type="project" value="InterPro"/>
</dbReference>
<keyword evidence="1" id="KW-0343">GTPase activation</keyword>
<dbReference type="Gene3D" id="3.40.50.11210">
    <property type="entry name" value="Rap/Ran-GAP"/>
    <property type="match status" value="1"/>
</dbReference>
<dbReference type="PROSITE" id="PS50085">
    <property type="entry name" value="RAPGAP"/>
    <property type="match status" value="1"/>
</dbReference>
<organism evidence="3">
    <name type="scientific">Arcella intermedia</name>
    <dbReference type="NCBI Taxonomy" id="1963864"/>
    <lineage>
        <taxon>Eukaryota</taxon>
        <taxon>Amoebozoa</taxon>
        <taxon>Tubulinea</taxon>
        <taxon>Elardia</taxon>
        <taxon>Arcellinida</taxon>
        <taxon>Sphaerothecina</taxon>
        <taxon>Arcellidae</taxon>
        <taxon>Arcella</taxon>
    </lineage>
</organism>
<evidence type="ECO:0000259" key="2">
    <source>
        <dbReference type="PROSITE" id="PS50085"/>
    </source>
</evidence>
<dbReference type="SUPFAM" id="SSF111347">
    <property type="entry name" value="Rap/Ran-GAP"/>
    <property type="match status" value="1"/>
</dbReference>